<dbReference type="RefSeq" id="WP_282516585.1">
    <property type="nucleotide sequence ID" value="NZ_JASCIR010000039.1"/>
</dbReference>
<dbReference type="SUPFAM" id="SSF53067">
    <property type="entry name" value="Actin-like ATPase domain"/>
    <property type="match status" value="2"/>
</dbReference>
<protein>
    <recommendedName>
        <fullName evidence="7">Xylulose kinase</fullName>
        <shortName evidence="7">Xylulokinase</shortName>
        <ecNumber evidence="7">2.7.1.17</ecNumber>
    </recommendedName>
</protein>
<keyword evidence="5 7" id="KW-0418">Kinase</keyword>
<evidence type="ECO:0000256" key="3">
    <source>
        <dbReference type="ARBA" id="ARBA00022679"/>
    </source>
</evidence>
<dbReference type="GO" id="GO:0004856">
    <property type="term" value="F:D-xylulokinase activity"/>
    <property type="evidence" value="ECO:0007669"/>
    <property type="project" value="UniProtKB-EC"/>
</dbReference>
<evidence type="ECO:0000259" key="9">
    <source>
        <dbReference type="Pfam" id="PF02782"/>
    </source>
</evidence>
<accession>A0ABT6S083</accession>
<keyword evidence="7" id="KW-0119">Carbohydrate metabolism</keyword>
<dbReference type="NCBIfam" id="TIGR01312">
    <property type="entry name" value="XylB"/>
    <property type="match status" value="1"/>
</dbReference>
<evidence type="ECO:0000256" key="4">
    <source>
        <dbReference type="ARBA" id="ARBA00022741"/>
    </source>
</evidence>
<dbReference type="InterPro" id="IPR006000">
    <property type="entry name" value="Xylulokinase"/>
</dbReference>
<evidence type="ECO:0000256" key="1">
    <source>
        <dbReference type="ARBA" id="ARBA00009156"/>
    </source>
</evidence>
<keyword evidence="4 7" id="KW-0547">Nucleotide-binding</keyword>
<feature type="domain" description="Carbohydrate kinase FGGY N-terminal" evidence="8">
    <location>
        <begin position="4"/>
        <end position="249"/>
    </location>
</feature>
<dbReference type="Pfam" id="PF02782">
    <property type="entry name" value="FGGY_C"/>
    <property type="match status" value="1"/>
</dbReference>
<dbReference type="PANTHER" id="PTHR43095:SF5">
    <property type="entry name" value="XYLULOSE KINASE"/>
    <property type="match status" value="1"/>
</dbReference>
<evidence type="ECO:0000256" key="5">
    <source>
        <dbReference type="ARBA" id="ARBA00022777"/>
    </source>
</evidence>
<dbReference type="Proteomes" id="UP001224661">
    <property type="component" value="Unassembled WGS sequence"/>
</dbReference>
<dbReference type="InterPro" id="IPR043129">
    <property type="entry name" value="ATPase_NBD"/>
</dbReference>
<comment type="catalytic activity">
    <reaction evidence="7">
        <text>D-xylulose + ATP = D-xylulose 5-phosphate + ADP + H(+)</text>
        <dbReference type="Rhea" id="RHEA:10964"/>
        <dbReference type="ChEBI" id="CHEBI:15378"/>
        <dbReference type="ChEBI" id="CHEBI:17140"/>
        <dbReference type="ChEBI" id="CHEBI:30616"/>
        <dbReference type="ChEBI" id="CHEBI:57737"/>
        <dbReference type="ChEBI" id="CHEBI:456216"/>
        <dbReference type="EC" id="2.7.1.17"/>
    </reaction>
</comment>
<dbReference type="EMBL" id="JASCIR010000039">
    <property type="protein sequence ID" value="MDI3390107.1"/>
    <property type="molecule type" value="Genomic_DNA"/>
</dbReference>
<evidence type="ECO:0000256" key="6">
    <source>
        <dbReference type="ARBA" id="ARBA00022840"/>
    </source>
</evidence>
<dbReference type="InterPro" id="IPR018485">
    <property type="entry name" value="FGGY_C"/>
</dbReference>
<gene>
    <name evidence="7 10" type="primary">xylB</name>
    <name evidence="10" type="ORF">QIS99_28535</name>
</gene>
<dbReference type="PIRSF" id="PIRSF000538">
    <property type="entry name" value="GlpK"/>
    <property type="match status" value="1"/>
</dbReference>
<dbReference type="CDD" id="cd07809">
    <property type="entry name" value="ASKHA_NBD_FGGY_BaXK-like"/>
    <property type="match status" value="1"/>
</dbReference>
<comment type="caution">
    <text evidence="10">The sequence shown here is derived from an EMBL/GenBank/DDBJ whole genome shotgun (WGS) entry which is preliminary data.</text>
</comment>
<dbReference type="InterPro" id="IPR050406">
    <property type="entry name" value="FGGY_Carb_Kinase"/>
</dbReference>
<dbReference type="Pfam" id="PF00370">
    <property type="entry name" value="FGGY_N"/>
    <property type="match status" value="1"/>
</dbReference>
<dbReference type="InterPro" id="IPR000577">
    <property type="entry name" value="Carb_kinase_FGGY"/>
</dbReference>
<name>A0ABT6S083_9ACTN</name>
<keyword evidence="6 7" id="KW-0067">ATP-binding</keyword>
<keyword evidence="11" id="KW-1185">Reference proteome</keyword>
<sequence>MPVVVGVDSSTQSCKVELRDLDSGRLLGSGSAPHPPAFAPRSEQHPSKWWSAFEHALDAAVTHAAVARADIAGISVAAQCHGLVPLDAGGEVIRPAKLWNDTTSAPQLDRLRAQIGADSWVKAVGSLPTSAFTLSKLAWFAEHEPENFARLARVCLPHDWLTLRLSGRHVTDRSEASGTGYWSAAEHRYLDEYLALVDPLRDWSSTLPEVLGPDEPAGAITPQAASALGLRPDVVIGPGGGDQHAAGLGLAVEPGDVVYTIATSGVVFTTSLDPVFDTSGLVDGVADCTGGYLPLVSTLNAARVTDWATGILGVDHEELSRLALAADPLRSPVLAAFLDGERKPNRPTASGMLAGITSATTREEIARAAHDGVVLGLLRGESHMNAAGIATSGKVLITGGGARSAAYRQILADLTGREVVIADPADADEATARGAAIQSAAVLTRTGVRELRQAWAPRTETVATPRPGTADLREQLLDRYLTVADWTGFDGQAQR</sequence>
<feature type="domain" description="Carbohydrate kinase FGGY C-terminal" evidence="9">
    <location>
        <begin position="260"/>
        <end position="440"/>
    </location>
</feature>
<evidence type="ECO:0000313" key="11">
    <source>
        <dbReference type="Proteomes" id="UP001224661"/>
    </source>
</evidence>
<keyword evidence="2 7" id="KW-0859">Xylose metabolism</keyword>
<evidence type="ECO:0000313" key="10">
    <source>
        <dbReference type="EMBL" id="MDI3390107.1"/>
    </source>
</evidence>
<dbReference type="InterPro" id="IPR018484">
    <property type="entry name" value="FGGY_N"/>
</dbReference>
<evidence type="ECO:0000259" key="8">
    <source>
        <dbReference type="Pfam" id="PF00370"/>
    </source>
</evidence>
<evidence type="ECO:0000256" key="2">
    <source>
        <dbReference type="ARBA" id="ARBA00022629"/>
    </source>
</evidence>
<reference evidence="10 11" key="1">
    <citation type="submission" date="2023-05" db="EMBL/GenBank/DDBJ databases">
        <title>Draft genome sequence of Streptomyces sp. B-S-A8 isolated from a cave soil in Thailand.</title>
        <authorList>
            <person name="Chamroensaksri N."/>
            <person name="Muangham S."/>
        </authorList>
    </citation>
    <scope>NUCLEOTIDE SEQUENCE [LARGE SCALE GENOMIC DNA]</scope>
    <source>
        <strain evidence="10 11">B-S-A8</strain>
    </source>
</reference>
<dbReference type="PANTHER" id="PTHR43095">
    <property type="entry name" value="SUGAR KINASE"/>
    <property type="match status" value="1"/>
</dbReference>
<comment type="similarity">
    <text evidence="1 7">Belongs to the FGGY kinase family.</text>
</comment>
<evidence type="ECO:0000256" key="7">
    <source>
        <dbReference type="RuleBase" id="RU364073"/>
    </source>
</evidence>
<organism evidence="10 11">
    <name type="scientific">Streptomyces solicavernae</name>
    <dbReference type="NCBI Taxonomy" id="3043614"/>
    <lineage>
        <taxon>Bacteria</taxon>
        <taxon>Bacillati</taxon>
        <taxon>Actinomycetota</taxon>
        <taxon>Actinomycetes</taxon>
        <taxon>Kitasatosporales</taxon>
        <taxon>Streptomycetaceae</taxon>
        <taxon>Streptomyces</taxon>
    </lineage>
</organism>
<proteinExistence type="inferred from homology"/>
<dbReference type="EC" id="2.7.1.17" evidence="7"/>
<keyword evidence="3 7" id="KW-0808">Transferase</keyword>
<dbReference type="Gene3D" id="3.30.420.40">
    <property type="match status" value="2"/>
</dbReference>